<comment type="similarity">
    <text evidence="2">Belongs to the EAF7 family.</text>
</comment>
<dbReference type="Proteomes" id="UP000030752">
    <property type="component" value="Unassembled WGS sequence"/>
</dbReference>
<proteinExistence type="inferred from homology"/>
<feature type="compositionally biased region" description="Acidic residues" evidence="8">
    <location>
        <begin position="202"/>
        <end position="226"/>
    </location>
</feature>
<evidence type="ECO:0000256" key="1">
    <source>
        <dbReference type="ARBA" id="ARBA00004123"/>
    </source>
</evidence>
<evidence type="ECO:0000256" key="2">
    <source>
        <dbReference type="ARBA" id="ARBA00007117"/>
    </source>
</evidence>
<feature type="compositionally biased region" description="Basic and acidic residues" evidence="8">
    <location>
        <begin position="139"/>
        <end position="153"/>
    </location>
</feature>
<organism evidence="9 10">
    <name type="scientific">Cyphellophora europaea (strain CBS 101466)</name>
    <name type="common">Phialophora europaea</name>
    <dbReference type="NCBI Taxonomy" id="1220924"/>
    <lineage>
        <taxon>Eukaryota</taxon>
        <taxon>Fungi</taxon>
        <taxon>Dikarya</taxon>
        <taxon>Ascomycota</taxon>
        <taxon>Pezizomycotina</taxon>
        <taxon>Eurotiomycetes</taxon>
        <taxon>Chaetothyriomycetidae</taxon>
        <taxon>Chaetothyriales</taxon>
        <taxon>Cyphellophoraceae</taxon>
        <taxon>Cyphellophora</taxon>
    </lineage>
</organism>
<evidence type="ECO:0000256" key="5">
    <source>
        <dbReference type="ARBA" id="ARBA00023163"/>
    </source>
</evidence>
<accession>W2RLR8</accession>
<dbReference type="eggNOG" id="KOG4051">
    <property type="taxonomic scope" value="Eukaryota"/>
</dbReference>
<dbReference type="OrthoDB" id="5595141at2759"/>
<dbReference type="AlphaFoldDB" id="W2RLR8"/>
<feature type="region of interest" description="Disordered" evidence="8">
    <location>
        <begin position="128"/>
        <end position="253"/>
    </location>
</feature>
<dbReference type="GO" id="GO:0006325">
    <property type="term" value="P:chromatin organization"/>
    <property type="evidence" value="ECO:0007669"/>
    <property type="project" value="UniProtKB-KW"/>
</dbReference>
<evidence type="ECO:0008006" key="11">
    <source>
        <dbReference type="Google" id="ProtNLM"/>
    </source>
</evidence>
<dbReference type="HOGENOM" id="CLU_050564_2_0_1"/>
<evidence type="ECO:0000256" key="8">
    <source>
        <dbReference type="SAM" id="MobiDB-lite"/>
    </source>
</evidence>
<dbReference type="Pfam" id="PF07904">
    <property type="entry name" value="Eaf7"/>
    <property type="match status" value="1"/>
</dbReference>
<dbReference type="InParanoid" id="W2RLR8"/>
<dbReference type="GO" id="GO:0006357">
    <property type="term" value="P:regulation of transcription by RNA polymerase II"/>
    <property type="evidence" value="ECO:0007669"/>
    <property type="project" value="TreeGrafter"/>
</dbReference>
<dbReference type="GO" id="GO:0005634">
    <property type="term" value="C:nucleus"/>
    <property type="evidence" value="ECO:0007669"/>
    <property type="project" value="UniProtKB-SubCell"/>
</dbReference>
<dbReference type="VEuPathDB" id="FungiDB:HMPREF1541_08957"/>
<keyword evidence="3" id="KW-0156">Chromatin regulator</keyword>
<dbReference type="PANTHER" id="PTHR13581:SF5">
    <property type="entry name" value="MRG_MORF4L-BINDING PROTEIN"/>
    <property type="match status" value="1"/>
</dbReference>
<dbReference type="GeneID" id="19976296"/>
<dbReference type="PANTHER" id="PTHR13581">
    <property type="entry name" value="MRG-BINDING PROTEIN"/>
    <property type="match status" value="1"/>
</dbReference>
<protein>
    <recommendedName>
        <fullName evidence="11">CT20 family protein</fullName>
    </recommendedName>
</protein>
<dbReference type="EMBL" id="KB822725">
    <property type="protein sequence ID" value="ETN36679.1"/>
    <property type="molecule type" value="Genomic_DNA"/>
</dbReference>
<evidence type="ECO:0000256" key="6">
    <source>
        <dbReference type="ARBA" id="ARBA00023242"/>
    </source>
</evidence>
<sequence length="253" mass="28251">MEQESAGIETVAIKVEEVPDSVLDQWTDDQESALLRACVQWKPAGMHKHFRMISIRNQLLNEGLINETDGHTTVTGIWKKLGTLYDLPRLDEREDSVVNDSPEDESHNYFRDFELPGDDFDAMMWDRRLAPDGTSSPEMSRRESTVADTDEPRSSPVPGKGSTRGRAGARKSGRLSRLQNEVETDSRSKSASIADEDHSMEGVDEGDGGEESGNGDEESEEEEHDEDDKKTEAKKSTRGGKRGRGSRRGRRRG</sequence>
<keyword evidence="10" id="KW-1185">Reference proteome</keyword>
<dbReference type="STRING" id="1220924.W2RLR8"/>
<gene>
    <name evidence="9" type="ORF">HMPREF1541_08957</name>
</gene>
<reference evidence="9 10" key="1">
    <citation type="submission" date="2013-03" db="EMBL/GenBank/DDBJ databases">
        <title>The Genome Sequence of Phialophora europaea CBS 101466.</title>
        <authorList>
            <consortium name="The Broad Institute Genomics Platform"/>
            <person name="Cuomo C."/>
            <person name="de Hoog S."/>
            <person name="Gorbushina A."/>
            <person name="Walker B."/>
            <person name="Young S.K."/>
            <person name="Zeng Q."/>
            <person name="Gargeya S."/>
            <person name="Fitzgerald M."/>
            <person name="Haas B."/>
            <person name="Abouelleil A."/>
            <person name="Allen A.W."/>
            <person name="Alvarado L."/>
            <person name="Arachchi H.M."/>
            <person name="Berlin A.M."/>
            <person name="Chapman S.B."/>
            <person name="Gainer-Dewar J."/>
            <person name="Goldberg J."/>
            <person name="Griggs A."/>
            <person name="Gujja S."/>
            <person name="Hansen M."/>
            <person name="Howarth C."/>
            <person name="Imamovic A."/>
            <person name="Ireland A."/>
            <person name="Larimer J."/>
            <person name="McCowan C."/>
            <person name="Murphy C."/>
            <person name="Pearson M."/>
            <person name="Poon T.W."/>
            <person name="Priest M."/>
            <person name="Roberts A."/>
            <person name="Saif S."/>
            <person name="Shea T."/>
            <person name="Sisk P."/>
            <person name="Sykes S."/>
            <person name="Wortman J."/>
            <person name="Nusbaum C."/>
            <person name="Birren B."/>
        </authorList>
    </citation>
    <scope>NUCLEOTIDE SEQUENCE [LARGE SCALE GENOMIC DNA]</scope>
    <source>
        <strain evidence="9 10">CBS 101466</strain>
    </source>
</reference>
<dbReference type="RefSeq" id="XP_008721497.1">
    <property type="nucleotide sequence ID" value="XM_008723275.1"/>
</dbReference>
<evidence type="ECO:0000256" key="4">
    <source>
        <dbReference type="ARBA" id="ARBA00023015"/>
    </source>
</evidence>
<comment type="subcellular location">
    <subcellularLocation>
        <location evidence="1">Nucleus</location>
    </subcellularLocation>
</comment>
<dbReference type="GO" id="GO:0035267">
    <property type="term" value="C:NuA4 histone acetyltransferase complex"/>
    <property type="evidence" value="ECO:0007669"/>
    <property type="project" value="TreeGrafter"/>
</dbReference>
<keyword evidence="4" id="KW-0805">Transcription regulation</keyword>
<evidence type="ECO:0000256" key="7">
    <source>
        <dbReference type="ARBA" id="ARBA00025178"/>
    </source>
</evidence>
<name>W2RLR8_CYPE1</name>
<dbReference type="InterPro" id="IPR012423">
    <property type="entry name" value="Eaf7/MRGBP"/>
</dbReference>
<evidence type="ECO:0000313" key="10">
    <source>
        <dbReference type="Proteomes" id="UP000030752"/>
    </source>
</evidence>
<keyword evidence="6" id="KW-0539">Nucleus</keyword>
<keyword evidence="5" id="KW-0804">Transcription</keyword>
<feature type="compositionally biased region" description="Basic residues" evidence="8">
    <location>
        <begin position="236"/>
        <end position="253"/>
    </location>
</feature>
<evidence type="ECO:0000313" key="9">
    <source>
        <dbReference type="EMBL" id="ETN36679.1"/>
    </source>
</evidence>
<evidence type="ECO:0000256" key="3">
    <source>
        <dbReference type="ARBA" id="ARBA00022853"/>
    </source>
</evidence>
<comment type="function">
    <text evidence="7">Component of the NuA4 histone acetyltransferase complex which is involved in transcriptional activation of selected genes principally by acetylation of nucleosomal histone H4 and H2A. The NuA4 complex is also involved in DNA repair.</text>
</comment>